<evidence type="ECO:0000313" key="1">
    <source>
        <dbReference type="EMBL" id="QDA61662.1"/>
    </source>
</evidence>
<dbReference type="KEGG" id="hyj:FHG12_16855"/>
<proteinExistence type="predicted"/>
<accession>A0A5B8A5Z5</accession>
<reference evidence="1 2" key="1">
    <citation type="submission" date="2019-06" db="EMBL/GenBank/DDBJ databases">
        <authorList>
            <person name="Srinivasan S."/>
        </authorList>
    </citation>
    <scope>NUCLEOTIDE SEQUENCE [LARGE SCALE GENOMIC DNA]</scope>
    <source>
        <strain evidence="1 2">17J68-5</strain>
    </source>
</reference>
<organism evidence="1 2">
    <name type="scientific">Hymenobacter jejuensis</name>
    <dbReference type="NCBI Taxonomy" id="2502781"/>
    <lineage>
        <taxon>Bacteria</taxon>
        <taxon>Pseudomonadati</taxon>
        <taxon>Bacteroidota</taxon>
        <taxon>Cytophagia</taxon>
        <taxon>Cytophagales</taxon>
        <taxon>Hymenobacteraceae</taxon>
        <taxon>Hymenobacter</taxon>
    </lineage>
</organism>
<dbReference type="OrthoDB" id="847285at2"/>
<gene>
    <name evidence="1" type="ORF">FHG12_16855</name>
</gene>
<keyword evidence="2" id="KW-1185">Reference proteome</keyword>
<dbReference type="EMBL" id="CP040896">
    <property type="protein sequence ID" value="QDA61662.1"/>
    <property type="molecule type" value="Genomic_DNA"/>
</dbReference>
<dbReference type="AlphaFoldDB" id="A0A5B8A5Z5"/>
<dbReference type="Proteomes" id="UP000305398">
    <property type="component" value="Chromosome"/>
</dbReference>
<name>A0A5B8A5Z5_9BACT</name>
<protein>
    <submittedName>
        <fullName evidence="1">Uncharacterized protein</fullName>
    </submittedName>
</protein>
<sequence>MPITRTPRNTSRKAAATAKPRTCPVATAQPMLYVPEAIAAETLPALLRRWSKSPRWITDHQDQVAFVLHKILCLRMADVRLGPEDYSPLHFESLAGFIPRKYIKEIKELLLQNEVIECDKCYIPGVVSKGYRWHARYRGQPSRRVPVSKATFANRLARGQQRCQMPLLQDGFLQRVHQDMLAFRMEAAAARAHNAAATRATESFLDAHHAVLSTRSLSGNVYKVLRAAAADPLVRLPSVKKWKELRAKNPGRTLYELARRSRREAHEENEQVITVFAAGDFDVPLRRGLGSRVYTNLTNLSRDLRPFLVHQYFPHERLVNCDIANSQPFFACLLLREAYQRKAQAMPANVQNYIRLTSTGQFYEYMAELVGVDIDPGRNPFGRKNFKVKLFSQVFFCKDWHTQKSKFGKKFIEHFPDVYRLLQQLKTPNYKNLATTLQRTEAAFMLDCVMTHLQEMGVWCASIHDSIVCLECDQDHVINTLLEAFEREYKLSPKIEPELLRKAESDRVHFQSTTELKQAA</sequence>
<dbReference type="RefSeq" id="WP_139516836.1">
    <property type="nucleotide sequence ID" value="NZ_CP040896.1"/>
</dbReference>
<evidence type="ECO:0000313" key="2">
    <source>
        <dbReference type="Proteomes" id="UP000305398"/>
    </source>
</evidence>